<dbReference type="AlphaFoldDB" id="A0A853BYZ5"/>
<keyword evidence="8" id="KW-1185">Reference proteome</keyword>
<dbReference type="InterPro" id="IPR059100">
    <property type="entry name" value="TSP3_bac"/>
</dbReference>
<dbReference type="RefSeq" id="WP_179666629.1">
    <property type="nucleotide sequence ID" value="NZ_JACCFP010000001.1"/>
</dbReference>
<evidence type="ECO:0000256" key="5">
    <source>
        <dbReference type="SAM" id="MobiDB-lite"/>
    </source>
</evidence>
<dbReference type="EMBL" id="JACCFP010000001">
    <property type="protein sequence ID" value="NYI99975.1"/>
    <property type="molecule type" value="Genomic_DNA"/>
</dbReference>
<accession>A0A853BYZ5</accession>
<feature type="compositionally biased region" description="Basic and acidic residues" evidence="5">
    <location>
        <begin position="28"/>
        <end position="49"/>
    </location>
</feature>
<gene>
    <name evidence="7" type="ORF">HNR19_000674</name>
</gene>
<keyword evidence="2" id="KW-0964">Secreted</keyword>
<name>A0A853BYZ5_9ACTN</name>
<evidence type="ECO:0000256" key="4">
    <source>
        <dbReference type="ARBA" id="ARBA00022837"/>
    </source>
</evidence>
<feature type="chain" id="PRO_5038875490" description="DUF5667 domain-containing protein" evidence="6">
    <location>
        <begin position="28"/>
        <end position="261"/>
    </location>
</feature>
<organism evidence="7 8">
    <name type="scientific">Nocardioides thalensis</name>
    <dbReference type="NCBI Taxonomy" id="1914755"/>
    <lineage>
        <taxon>Bacteria</taxon>
        <taxon>Bacillati</taxon>
        <taxon>Actinomycetota</taxon>
        <taxon>Actinomycetes</taxon>
        <taxon>Propionibacteriales</taxon>
        <taxon>Nocardioidaceae</taxon>
        <taxon>Nocardioides</taxon>
    </lineage>
</organism>
<feature type="compositionally biased region" description="Acidic residues" evidence="5">
    <location>
        <begin position="201"/>
        <end position="227"/>
    </location>
</feature>
<reference evidence="7 8" key="1">
    <citation type="submission" date="2020-07" db="EMBL/GenBank/DDBJ databases">
        <title>Sequencing the genomes of 1000 actinobacteria strains.</title>
        <authorList>
            <person name="Klenk H.-P."/>
        </authorList>
    </citation>
    <scope>NUCLEOTIDE SEQUENCE [LARGE SCALE GENOMIC DNA]</scope>
    <source>
        <strain evidence="7 8">DSM 103833</strain>
    </source>
</reference>
<sequence length="261" mass="26822">MKNTTRAAAAALAAAVALGISAPAATARPDHGGGKPDHSVAKPPKGDRKFANDQRHALKQVARLDAQVAKAVVESRVGRLVPVNDVDVKSAVLDNAAADRAALAETLTTVRAATPGFDFKALRDDLRGVRPENYRIVTNALRKAAEIDADADDLGGSVDVDAALDAAVAEAVLITARSAKSDLASVFAHLADAEAALEALETPEEPEEPTETDTDLDGLSDDEEEALGTDATLADTDGGGASDGDEVADGTDPLNPFDDVV</sequence>
<comment type="subcellular location">
    <subcellularLocation>
        <location evidence="1">Secreted</location>
    </subcellularLocation>
</comment>
<evidence type="ECO:0008006" key="9">
    <source>
        <dbReference type="Google" id="ProtNLM"/>
    </source>
</evidence>
<dbReference type="Pfam" id="PF18884">
    <property type="entry name" value="TSP3_bac"/>
    <property type="match status" value="2"/>
</dbReference>
<feature type="signal peptide" evidence="6">
    <location>
        <begin position="1"/>
        <end position="27"/>
    </location>
</feature>
<keyword evidence="3 6" id="KW-0732">Signal</keyword>
<proteinExistence type="predicted"/>
<evidence type="ECO:0000256" key="6">
    <source>
        <dbReference type="SAM" id="SignalP"/>
    </source>
</evidence>
<feature type="region of interest" description="Disordered" evidence="5">
    <location>
        <begin position="24"/>
        <end position="49"/>
    </location>
</feature>
<keyword evidence="4" id="KW-0106">Calcium</keyword>
<evidence type="ECO:0000256" key="1">
    <source>
        <dbReference type="ARBA" id="ARBA00004613"/>
    </source>
</evidence>
<comment type="caution">
    <text evidence="7">The sequence shown here is derived from an EMBL/GenBank/DDBJ whole genome shotgun (WGS) entry which is preliminary data.</text>
</comment>
<evidence type="ECO:0000313" key="7">
    <source>
        <dbReference type="EMBL" id="NYI99975.1"/>
    </source>
</evidence>
<evidence type="ECO:0000313" key="8">
    <source>
        <dbReference type="Proteomes" id="UP000530424"/>
    </source>
</evidence>
<evidence type="ECO:0000256" key="2">
    <source>
        <dbReference type="ARBA" id="ARBA00022525"/>
    </source>
</evidence>
<dbReference type="Proteomes" id="UP000530424">
    <property type="component" value="Unassembled WGS sequence"/>
</dbReference>
<evidence type="ECO:0000256" key="3">
    <source>
        <dbReference type="ARBA" id="ARBA00022729"/>
    </source>
</evidence>
<protein>
    <recommendedName>
        <fullName evidence="9">DUF5667 domain-containing protein</fullName>
    </recommendedName>
</protein>
<feature type="region of interest" description="Disordered" evidence="5">
    <location>
        <begin position="199"/>
        <end position="261"/>
    </location>
</feature>